<dbReference type="GO" id="GO:0022857">
    <property type="term" value="F:transmembrane transporter activity"/>
    <property type="evidence" value="ECO:0007669"/>
    <property type="project" value="InterPro"/>
</dbReference>
<keyword evidence="3 5" id="KW-1133">Transmembrane helix</keyword>
<evidence type="ECO:0000256" key="4">
    <source>
        <dbReference type="ARBA" id="ARBA00023136"/>
    </source>
</evidence>
<evidence type="ECO:0000313" key="6">
    <source>
        <dbReference type="EMBL" id="GED06413.1"/>
    </source>
</evidence>
<dbReference type="InterPro" id="IPR036259">
    <property type="entry name" value="MFS_trans_sf"/>
</dbReference>
<dbReference type="AlphaFoldDB" id="A0A4Y4DP84"/>
<proteinExistence type="predicted"/>
<feature type="transmembrane region" description="Helical" evidence="5">
    <location>
        <begin position="115"/>
        <end position="134"/>
    </location>
</feature>
<keyword evidence="7" id="KW-1185">Reference proteome</keyword>
<dbReference type="GO" id="GO:0016020">
    <property type="term" value="C:membrane"/>
    <property type="evidence" value="ECO:0007669"/>
    <property type="project" value="UniProtKB-SubCell"/>
</dbReference>
<comment type="caution">
    <text evidence="6">The sequence shown here is derived from an EMBL/GenBank/DDBJ whole genome shotgun (WGS) entry which is preliminary data.</text>
</comment>
<feature type="transmembrane region" description="Helical" evidence="5">
    <location>
        <begin position="77"/>
        <end position="95"/>
    </location>
</feature>
<keyword evidence="4 5" id="KW-0472">Membrane</keyword>
<feature type="transmembrane region" description="Helical" evidence="5">
    <location>
        <begin position="31"/>
        <end position="51"/>
    </location>
</feature>
<gene>
    <name evidence="6" type="ORF">AUR04nite_19450</name>
</gene>
<dbReference type="InterPro" id="IPR051788">
    <property type="entry name" value="MFS_Transporter"/>
</dbReference>
<evidence type="ECO:0008006" key="8">
    <source>
        <dbReference type="Google" id="ProtNLM"/>
    </source>
</evidence>
<evidence type="ECO:0000313" key="7">
    <source>
        <dbReference type="Proteomes" id="UP000316612"/>
    </source>
</evidence>
<comment type="subcellular location">
    <subcellularLocation>
        <location evidence="1">Membrane</location>
        <topology evidence="1">Multi-pass membrane protein</topology>
    </subcellularLocation>
</comment>
<keyword evidence="2 5" id="KW-0812">Transmembrane</keyword>
<protein>
    <recommendedName>
        <fullName evidence="8">Major facilitator superfamily (MFS) profile domain-containing protein</fullName>
    </recommendedName>
</protein>
<feature type="transmembrane region" description="Helical" evidence="5">
    <location>
        <begin position="234"/>
        <end position="253"/>
    </location>
</feature>
<reference evidence="6 7" key="1">
    <citation type="submission" date="2019-06" db="EMBL/GenBank/DDBJ databases">
        <title>Whole genome shotgun sequence of Glutamicibacter uratoxydans NBRC 15515.</title>
        <authorList>
            <person name="Hosoyama A."/>
            <person name="Uohara A."/>
            <person name="Ohji S."/>
            <person name="Ichikawa N."/>
        </authorList>
    </citation>
    <scope>NUCLEOTIDE SEQUENCE [LARGE SCALE GENOMIC DNA]</scope>
    <source>
        <strain evidence="6 7">NBRC 15515</strain>
    </source>
</reference>
<feature type="transmembrane region" description="Helical" evidence="5">
    <location>
        <begin position="170"/>
        <end position="192"/>
    </location>
</feature>
<dbReference type="EMBL" id="BJNY01000010">
    <property type="protein sequence ID" value="GED06413.1"/>
    <property type="molecule type" value="Genomic_DNA"/>
</dbReference>
<evidence type="ECO:0000256" key="3">
    <source>
        <dbReference type="ARBA" id="ARBA00022989"/>
    </source>
</evidence>
<feature type="transmembrane region" description="Helical" evidence="5">
    <location>
        <begin position="204"/>
        <end position="222"/>
    </location>
</feature>
<dbReference type="PANTHER" id="PTHR23514:SF13">
    <property type="entry name" value="INNER MEMBRANE PROTEIN YBJJ"/>
    <property type="match status" value="1"/>
</dbReference>
<dbReference type="Proteomes" id="UP000316612">
    <property type="component" value="Unassembled WGS sequence"/>
</dbReference>
<dbReference type="Pfam" id="PF07690">
    <property type="entry name" value="MFS_1"/>
    <property type="match status" value="1"/>
</dbReference>
<accession>A0A4Y4DP84</accession>
<evidence type="ECO:0000256" key="5">
    <source>
        <dbReference type="SAM" id="Phobius"/>
    </source>
</evidence>
<dbReference type="InterPro" id="IPR011701">
    <property type="entry name" value="MFS"/>
</dbReference>
<organism evidence="6 7">
    <name type="scientific">Glutamicibacter uratoxydans</name>
    <name type="common">Arthrobacter uratoxydans</name>
    <dbReference type="NCBI Taxonomy" id="43667"/>
    <lineage>
        <taxon>Bacteria</taxon>
        <taxon>Bacillati</taxon>
        <taxon>Actinomycetota</taxon>
        <taxon>Actinomycetes</taxon>
        <taxon>Micrococcales</taxon>
        <taxon>Micrococcaceae</taxon>
        <taxon>Glutamicibacter</taxon>
    </lineage>
</organism>
<sequence length="263" mass="27309">MPIFHGFFSLGTLAGAGIATATIGFHMLTIWHFSIVALIIVSLTALSQFGLQGWENENYRKNSQESPQTSGSNHQKLGALLLIGLMVAGLSFAEGSANDWITVASVDGHGLNHEAGAFMFTLFVAAMTAGRFAGGRMIDAMGPQRTLMIMGSIGLIGLCLFILGDGALALGLSAVMWGLGSSLGFPVGMTIAASQSSRLGPNSVSIISAFGYGAMLAGPPLIGFMVDHIGLPNALWLAAGIMGLSLLLTPKAARYSPRAPQQI</sequence>
<dbReference type="PANTHER" id="PTHR23514">
    <property type="entry name" value="BYPASS OF STOP CODON PROTEIN 6"/>
    <property type="match status" value="1"/>
</dbReference>
<evidence type="ECO:0000256" key="2">
    <source>
        <dbReference type="ARBA" id="ARBA00022692"/>
    </source>
</evidence>
<evidence type="ECO:0000256" key="1">
    <source>
        <dbReference type="ARBA" id="ARBA00004141"/>
    </source>
</evidence>
<dbReference type="SUPFAM" id="SSF103473">
    <property type="entry name" value="MFS general substrate transporter"/>
    <property type="match status" value="1"/>
</dbReference>
<dbReference type="Gene3D" id="1.20.1250.20">
    <property type="entry name" value="MFS general substrate transporter like domains"/>
    <property type="match status" value="1"/>
</dbReference>
<name>A0A4Y4DP84_GLUUR</name>
<feature type="transmembrane region" description="Helical" evidence="5">
    <location>
        <begin position="146"/>
        <end position="164"/>
    </location>
</feature>